<dbReference type="GO" id="GO:0003998">
    <property type="term" value="F:acylphosphatase activity"/>
    <property type="evidence" value="ECO:0007669"/>
    <property type="project" value="UniProtKB-EC"/>
</dbReference>
<dbReference type="KEGG" id="pbas:SMSP2_00370"/>
<proteinExistence type="inferred from homology"/>
<dbReference type="EMBL" id="CP019646">
    <property type="protein sequence ID" value="AQQ70033.1"/>
    <property type="molecule type" value="Genomic_DNA"/>
</dbReference>
<dbReference type="PANTHER" id="PTHR47268:SF4">
    <property type="entry name" value="ACYLPHOSPHATASE"/>
    <property type="match status" value="1"/>
</dbReference>
<feature type="domain" description="Acylphosphatase-like" evidence="6">
    <location>
        <begin position="5"/>
        <end position="91"/>
    </location>
</feature>
<evidence type="ECO:0000256" key="3">
    <source>
        <dbReference type="ARBA" id="ARBA00047645"/>
    </source>
</evidence>
<dbReference type="STRING" id="1851148.SMSP2_00370"/>
<reference evidence="8" key="1">
    <citation type="submission" date="2017-02" db="EMBL/GenBank/DDBJ databases">
        <title>Comparative genomics and description of representatives of a novel lineage of planctomycetes thriving in anoxic sediments.</title>
        <authorList>
            <person name="Spring S."/>
            <person name="Bunk B."/>
            <person name="Sproer C."/>
        </authorList>
    </citation>
    <scope>NUCLEOTIDE SEQUENCE [LARGE SCALE GENOMIC DNA]</scope>
    <source>
        <strain evidence="8">SM-Chi-D1</strain>
    </source>
</reference>
<comment type="catalytic activity">
    <reaction evidence="3 4">
        <text>an acyl phosphate + H2O = a carboxylate + phosphate + H(+)</text>
        <dbReference type="Rhea" id="RHEA:14965"/>
        <dbReference type="ChEBI" id="CHEBI:15377"/>
        <dbReference type="ChEBI" id="CHEBI:15378"/>
        <dbReference type="ChEBI" id="CHEBI:29067"/>
        <dbReference type="ChEBI" id="CHEBI:43474"/>
        <dbReference type="ChEBI" id="CHEBI:59918"/>
        <dbReference type="EC" id="3.6.1.7"/>
    </reaction>
</comment>
<sequence length="91" mass="10458">MEKTALKVIFSGRVQGVGFRYNVLSLAGGYRISGYVRNLRDGTVELFAQGDESETEAFINAVCRRMDRYIQDQYRTIVPVEPAIKDFRIKY</sequence>
<dbReference type="OrthoDB" id="9808093at2"/>
<dbReference type="PROSITE" id="PS00151">
    <property type="entry name" value="ACYLPHOSPHATASE_2"/>
    <property type="match status" value="1"/>
</dbReference>
<keyword evidence="4 7" id="KW-0378">Hydrolase</keyword>
<dbReference type="RefSeq" id="WP_146682327.1">
    <property type="nucleotide sequence ID" value="NZ_CP019646.1"/>
</dbReference>
<protein>
    <recommendedName>
        <fullName evidence="2 4">acylphosphatase</fullName>
        <ecNumber evidence="2 4">3.6.1.7</ecNumber>
    </recommendedName>
</protein>
<dbReference type="PROSITE" id="PS51160">
    <property type="entry name" value="ACYLPHOSPHATASE_3"/>
    <property type="match status" value="1"/>
</dbReference>
<comment type="similarity">
    <text evidence="1 5">Belongs to the acylphosphatase family.</text>
</comment>
<dbReference type="Pfam" id="PF00708">
    <property type="entry name" value="Acylphosphatase"/>
    <property type="match status" value="1"/>
</dbReference>
<evidence type="ECO:0000259" key="6">
    <source>
        <dbReference type="PROSITE" id="PS51160"/>
    </source>
</evidence>
<dbReference type="InterPro" id="IPR017968">
    <property type="entry name" value="Acylphosphatase_CS"/>
</dbReference>
<evidence type="ECO:0000256" key="1">
    <source>
        <dbReference type="ARBA" id="ARBA00005614"/>
    </source>
</evidence>
<dbReference type="EC" id="3.6.1.7" evidence="2 4"/>
<dbReference type="InterPro" id="IPR001792">
    <property type="entry name" value="Acylphosphatase-like_dom"/>
</dbReference>
<feature type="active site" evidence="4">
    <location>
        <position position="20"/>
    </location>
</feature>
<keyword evidence="8" id="KW-1185">Reference proteome</keyword>
<dbReference type="SUPFAM" id="SSF54975">
    <property type="entry name" value="Acylphosphatase/BLUF domain-like"/>
    <property type="match status" value="1"/>
</dbReference>
<dbReference type="AlphaFoldDB" id="A0A1Q2MBD5"/>
<evidence type="ECO:0000256" key="5">
    <source>
        <dbReference type="RuleBase" id="RU004168"/>
    </source>
</evidence>
<dbReference type="InterPro" id="IPR036046">
    <property type="entry name" value="Acylphosphatase-like_dom_sf"/>
</dbReference>
<accession>A0A1Q2MBD5</accession>
<evidence type="ECO:0000256" key="4">
    <source>
        <dbReference type="PROSITE-ProRule" id="PRU00520"/>
    </source>
</evidence>
<gene>
    <name evidence="7" type="primary">acyP</name>
    <name evidence="7" type="ORF">SMSP2_00370</name>
</gene>
<name>A0A1Q2MBD5_9BACT</name>
<feature type="active site" evidence="4">
    <location>
        <position position="38"/>
    </location>
</feature>
<dbReference type="Gene3D" id="3.30.70.100">
    <property type="match status" value="1"/>
</dbReference>
<evidence type="ECO:0000313" key="7">
    <source>
        <dbReference type="EMBL" id="AQQ70033.1"/>
    </source>
</evidence>
<dbReference type="InterPro" id="IPR020456">
    <property type="entry name" value="Acylphosphatase"/>
</dbReference>
<dbReference type="PANTHER" id="PTHR47268">
    <property type="entry name" value="ACYLPHOSPHATASE"/>
    <property type="match status" value="1"/>
</dbReference>
<dbReference type="Proteomes" id="UP000188181">
    <property type="component" value="Chromosome"/>
</dbReference>
<evidence type="ECO:0000256" key="2">
    <source>
        <dbReference type="ARBA" id="ARBA00012150"/>
    </source>
</evidence>
<evidence type="ECO:0000313" key="8">
    <source>
        <dbReference type="Proteomes" id="UP000188181"/>
    </source>
</evidence>
<organism evidence="7 8">
    <name type="scientific">Limihaloglobus sulfuriphilus</name>
    <dbReference type="NCBI Taxonomy" id="1851148"/>
    <lineage>
        <taxon>Bacteria</taxon>
        <taxon>Pseudomonadati</taxon>
        <taxon>Planctomycetota</taxon>
        <taxon>Phycisphaerae</taxon>
        <taxon>Sedimentisphaerales</taxon>
        <taxon>Sedimentisphaeraceae</taxon>
        <taxon>Limihaloglobus</taxon>
    </lineage>
</organism>